<evidence type="ECO:0000256" key="1">
    <source>
        <dbReference type="SAM" id="MobiDB-lite"/>
    </source>
</evidence>
<gene>
    <name evidence="2" type="ORF">B0J15DRAFT_406149</name>
</gene>
<keyword evidence="3" id="KW-1185">Reference proteome</keyword>
<reference evidence="2" key="1">
    <citation type="journal article" date="2021" name="Nat. Commun.">
        <title>Genetic determinants of endophytism in the Arabidopsis root mycobiome.</title>
        <authorList>
            <person name="Mesny F."/>
            <person name="Miyauchi S."/>
            <person name="Thiergart T."/>
            <person name="Pickel B."/>
            <person name="Atanasova L."/>
            <person name="Karlsson M."/>
            <person name="Huettel B."/>
            <person name="Barry K.W."/>
            <person name="Haridas S."/>
            <person name="Chen C."/>
            <person name="Bauer D."/>
            <person name="Andreopoulos W."/>
            <person name="Pangilinan J."/>
            <person name="LaButti K."/>
            <person name="Riley R."/>
            <person name="Lipzen A."/>
            <person name="Clum A."/>
            <person name="Drula E."/>
            <person name="Henrissat B."/>
            <person name="Kohler A."/>
            <person name="Grigoriev I.V."/>
            <person name="Martin F.M."/>
            <person name="Hacquard S."/>
        </authorList>
    </citation>
    <scope>NUCLEOTIDE SEQUENCE</scope>
    <source>
        <strain evidence="2">FSSC 5 MPI-SDFR-AT-0091</strain>
    </source>
</reference>
<feature type="non-terminal residue" evidence="2">
    <location>
        <position position="1"/>
    </location>
</feature>
<organism evidence="2 3">
    <name type="scientific">Fusarium solani</name>
    <name type="common">Filamentous fungus</name>
    <dbReference type="NCBI Taxonomy" id="169388"/>
    <lineage>
        <taxon>Eukaryota</taxon>
        <taxon>Fungi</taxon>
        <taxon>Dikarya</taxon>
        <taxon>Ascomycota</taxon>
        <taxon>Pezizomycotina</taxon>
        <taxon>Sordariomycetes</taxon>
        <taxon>Hypocreomycetidae</taxon>
        <taxon>Hypocreales</taxon>
        <taxon>Nectriaceae</taxon>
        <taxon>Fusarium</taxon>
        <taxon>Fusarium solani species complex</taxon>
    </lineage>
</organism>
<comment type="caution">
    <text evidence="2">The sequence shown here is derived from an EMBL/GenBank/DDBJ whole genome shotgun (WGS) entry which is preliminary data.</text>
</comment>
<dbReference type="AlphaFoldDB" id="A0A9P9JUU6"/>
<dbReference type="Proteomes" id="UP000736672">
    <property type="component" value="Unassembled WGS sequence"/>
</dbReference>
<sequence length="206" mass="23018">QKANLARIRDNQRRSRARRREYLQELEQRLRVYELRGVEASSEVQQAARRVAEENRQLRGLLSLNGITDEYISHYLHRDTATAQTDPTPIPHFPSRNPSEAVQSLQHVIAPRRPDSLDPGISCSMPSQISYESNDSTSISTLWVPGQAYQPGPANCHPLSGSISIIMVPSQMYLPQQICSLVPDTRAPPTEANDSVAELERPPKGA</sequence>
<evidence type="ECO:0008006" key="4">
    <source>
        <dbReference type="Google" id="ProtNLM"/>
    </source>
</evidence>
<name>A0A9P9JUU6_FUSSL</name>
<dbReference type="EMBL" id="JAGTJS010000022">
    <property type="protein sequence ID" value="KAH7237838.1"/>
    <property type="molecule type" value="Genomic_DNA"/>
</dbReference>
<evidence type="ECO:0000313" key="3">
    <source>
        <dbReference type="Proteomes" id="UP000736672"/>
    </source>
</evidence>
<evidence type="ECO:0000313" key="2">
    <source>
        <dbReference type="EMBL" id="KAH7237838.1"/>
    </source>
</evidence>
<feature type="region of interest" description="Disordered" evidence="1">
    <location>
        <begin position="184"/>
        <end position="206"/>
    </location>
</feature>
<dbReference type="PANTHER" id="PTHR42070">
    <property type="entry name" value="FILAMENT ASSOCIATED PROTEIN, PUTATIVE (AFU_ORTHOLOGUE AFUA_8G06630)-RELATED"/>
    <property type="match status" value="1"/>
</dbReference>
<dbReference type="PANTHER" id="PTHR42070:SF1">
    <property type="entry name" value="FILAMENT ASSOCIATED PROTEIN, PUTATIVE (AFU_ORTHOLOGUE AFUA_8G06630)-RELATED"/>
    <property type="match status" value="1"/>
</dbReference>
<accession>A0A9P9JUU6</accession>
<proteinExistence type="predicted"/>
<protein>
    <recommendedName>
        <fullName evidence="4">BZIP domain-containing protein</fullName>
    </recommendedName>
</protein>
<dbReference type="OrthoDB" id="4505928at2759"/>